<feature type="transmembrane region" description="Helical" evidence="2">
    <location>
        <begin position="484"/>
        <end position="502"/>
    </location>
</feature>
<dbReference type="CDD" id="cd00055">
    <property type="entry name" value="EGF_Lam"/>
    <property type="match status" value="1"/>
</dbReference>
<keyword evidence="4" id="KW-1185">Reference proteome</keyword>
<dbReference type="PANTHER" id="PTHR11319:SF35">
    <property type="entry name" value="OUTER MEMBRANE PROTEIN PMPC-RELATED"/>
    <property type="match status" value="1"/>
</dbReference>
<evidence type="ECO:0000313" key="3">
    <source>
        <dbReference type="EMBL" id="KNC52436.1"/>
    </source>
</evidence>
<proteinExistence type="predicted"/>
<feature type="transmembrane region" description="Helical" evidence="2">
    <location>
        <begin position="857"/>
        <end position="878"/>
    </location>
</feature>
<feature type="transmembrane region" description="Helical" evidence="2">
    <location>
        <begin position="919"/>
        <end position="944"/>
    </location>
</feature>
<feature type="transmembrane region" description="Helical" evidence="2">
    <location>
        <begin position="885"/>
        <end position="907"/>
    </location>
</feature>
<feature type="compositionally biased region" description="Low complexity" evidence="1">
    <location>
        <begin position="555"/>
        <end position="564"/>
    </location>
</feature>
<evidence type="ECO:0000313" key="4">
    <source>
        <dbReference type="Proteomes" id="UP000054408"/>
    </source>
</evidence>
<organism evidence="3 4">
    <name type="scientific">Thecamonas trahens ATCC 50062</name>
    <dbReference type="NCBI Taxonomy" id="461836"/>
    <lineage>
        <taxon>Eukaryota</taxon>
        <taxon>Apusozoa</taxon>
        <taxon>Apusomonadida</taxon>
        <taxon>Apusomonadidae</taxon>
        <taxon>Thecamonas</taxon>
    </lineage>
</organism>
<keyword evidence="2" id="KW-1133">Transmembrane helix</keyword>
<dbReference type="EMBL" id="GL349472">
    <property type="protein sequence ID" value="KNC52436.1"/>
    <property type="molecule type" value="Genomic_DNA"/>
</dbReference>
<name>A0A0L0DK45_THETB</name>
<feature type="transmembrane region" description="Helical" evidence="2">
    <location>
        <begin position="784"/>
        <end position="803"/>
    </location>
</feature>
<dbReference type="OrthoDB" id="5950997at2759"/>
<dbReference type="InterPro" id="IPR002049">
    <property type="entry name" value="LE_dom"/>
</dbReference>
<keyword evidence="2" id="KW-0812">Transmembrane</keyword>
<evidence type="ECO:0008006" key="5">
    <source>
        <dbReference type="Google" id="ProtNLM"/>
    </source>
</evidence>
<dbReference type="Proteomes" id="UP000054408">
    <property type="component" value="Unassembled WGS sequence"/>
</dbReference>
<feature type="transmembrane region" description="Helical" evidence="2">
    <location>
        <begin position="723"/>
        <end position="747"/>
    </location>
</feature>
<protein>
    <recommendedName>
        <fullName evidence="5">Tyrosine-protein kinase ephrin type A/B receptor-like domain-containing protein</fullName>
    </recommendedName>
</protein>
<gene>
    <name evidence="3" type="ORF">AMSG_08415</name>
</gene>
<evidence type="ECO:0000256" key="1">
    <source>
        <dbReference type="SAM" id="MobiDB-lite"/>
    </source>
</evidence>
<dbReference type="PANTHER" id="PTHR11319">
    <property type="entry name" value="G PROTEIN-COUPLED RECEPTOR-RELATED"/>
    <property type="match status" value="1"/>
</dbReference>
<feature type="transmembrane region" description="Helical" evidence="2">
    <location>
        <begin position="508"/>
        <end position="527"/>
    </location>
</feature>
<evidence type="ECO:0000256" key="2">
    <source>
        <dbReference type="SAM" id="Phobius"/>
    </source>
</evidence>
<dbReference type="STRING" id="461836.A0A0L0DK45"/>
<dbReference type="GeneID" id="25567115"/>
<keyword evidence="2" id="KW-0472">Membrane</keyword>
<feature type="transmembrane region" description="Helical" evidence="2">
    <location>
        <begin position="424"/>
        <end position="447"/>
    </location>
</feature>
<reference evidence="3 4" key="1">
    <citation type="submission" date="2010-05" db="EMBL/GenBank/DDBJ databases">
        <title>The Genome Sequence of Thecamonas trahens ATCC 50062.</title>
        <authorList>
            <consortium name="The Broad Institute Genome Sequencing Platform"/>
            <person name="Russ C."/>
            <person name="Cuomo C."/>
            <person name="Shea T."/>
            <person name="Young S.K."/>
            <person name="Zeng Q."/>
            <person name="Koehrsen M."/>
            <person name="Haas B."/>
            <person name="Borodovsky M."/>
            <person name="Guigo R."/>
            <person name="Alvarado L."/>
            <person name="Berlin A."/>
            <person name="Bochicchio J."/>
            <person name="Borenstein D."/>
            <person name="Chapman S."/>
            <person name="Chen Z."/>
            <person name="Freedman E."/>
            <person name="Gellesch M."/>
            <person name="Goldberg J."/>
            <person name="Griggs A."/>
            <person name="Gujja S."/>
            <person name="Heilman E."/>
            <person name="Heiman D."/>
            <person name="Hepburn T."/>
            <person name="Howarth C."/>
            <person name="Jen D."/>
            <person name="Larson L."/>
            <person name="Mehta T."/>
            <person name="Park D."/>
            <person name="Pearson M."/>
            <person name="Roberts A."/>
            <person name="Saif S."/>
            <person name="Shenoy N."/>
            <person name="Sisk P."/>
            <person name="Stolte C."/>
            <person name="Sykes S."/>
            <person name="Thomson T."/>
            <person name="Walk T."/>
            <person name="White J."/>
            <person name="Yandava C."/>
            <person name="Burger G."/>
            <person name="Gray M.W."/>
            <person name="Holland P.W.H."/>
            <person name="King N."/>
            <person name="Lang F.B.F."/>
            <person name="Roger A.J."/>
            <person name="Ruiz-Trillo I."/>
            <person name="Lander E."/>
            <person name="Nusbaum C."/>
        </authorList>
    </citation>
    <scope>NUCLEOTIDE SEQUENCE [LARGE SCALE GENOMIC DNA]</scope>
    <source>
        <strain evidence="3 4">ATCC 50062</strain>
    </source>
</reference>
<dbReference type="AlphaFoldDB" id="A0A0L0DK45"/>
<feature type="transmembrane region" description="Helical" evidence="2">
    <location>
        <begin position="669"/>
        <end position="690"/>
    </location>
</feature>
<feature type="transmembrane region" description="Helical" evidence="2">
    <location>
        <begin position="830"/>
        <end position="851"/>
    </location>
</feature>
<feature type="transmembrane region" description="Helical" evidence="2">
    <location>
        <begin position="615"/>
        <end position="631"/>
    </location>
</feature>
<accession>A0A0L0DK45</accession>
<dbReference type="RefSeq" id="XP_013755477.1">
    <property type="nucleotide sequence ID" value="XM_013900023.1"/>
</dbReference>
<sequence length="948" mass="101891">MYMSQAYVSLSVYDESSGVVTCDMDDDWTPALPPCLYNATALSGPPSSVMVASTTIIFLSWPVEAETPVLLPGSNFTLGKGSYASGTYKVPLIAPTRAGTYNLTLVLAKDGTRLAMGSRTIEVTPGPANHQMSYAACCGACNTLLPRTFSPTALIELAAPATAGVMIFDEFGNWLAPADGDPSATASVVIDGVTSPLTMAECNGMQVVTFPLARRPTAATFRLLTSAPVSDQGFRSIPGSPFRISSAQAHTCPAGQRRTGCGLRAFCTECPGNTYGDFGSMCVPKCDACPPLTTSLPGSGAVSDCHCQQGSFRCGAWANATGCVSCAAIEGAVCPGGDAHPIARPGYQMSINSGCRRTSRDREIDYVFIPCRDSLVRAQRVCPGHNGTQCADGYAGRLCSRCADGYFTDTAGECRRCLASGKSVSLVATAGILLFSMVMVIVFVLMADRRVSLQQLNFAAISGIEQCHALRQGLRWMAWLWREVALFVFEAIVVGLMAVMGLRRNYELAVISLGLLSILLYVVVDRIREYRAAVRRSGVAHADTAQLFLAARSSTSSDSSSLSDPAETHAIKGMSPRSSSVLFDGPRSLRMTSTSVGHQGRTEVRRHVEAVSKSFIVYLQSLAAIVAVYDIDPTEVAQSLASVVEASSVQMTGLACAGLDFEHQFYLTLSLPIMLMAAVAAAFTCHRFILCVSQSHYSEHGPTSRRVVDAQKMRDVRGLQARALRMLLVVTYFFIFPTASRAFSIFACVPEIPQHELSAGRFLFVAPWIRCEVGSSEYGGMAKVAIATIIIIIAGAVTIIYVARQERTQHSPIYIALDFLRASYRPSCRWYEVVVLVRRLTFALVATIAIFDNDPHFTFASIAMLGILLLALVVHFALWPYKSALASWIEACATAMCAVSLMLVVGIVNTVHGSTSSRILNAAFLVGNICMCFVFIAALVWPIITTLR</sequence>
<feature type="region of interest" description="Disordered" evidence="1">
    <location>
        <begin position="555"/>
        <end position="580"/>
    </location>
</feature>